<keyword evidence="7 13" id="KW-0067">ATP-binding</keyword>
<comment type="caution">
    <text evidence="18">The sequence shown here is derived from an EMBL/GenBank/DDBJ whole genome shotgun (WGS) entry which is preliminary data.</text>
</comment>
<sequence>MASTSTPTPPAAPPAQKANKTKNTSKAPAAPALEPFSDPTTPGEKKVLQSFDHAHFSAYSPSAVESSWYQWWEKSGFFQPQSQPRTASSDSSFVVPLPPPNVTGALHCGHALANTIQDTLVRWNRMRGIPTLWVPGCDHAGISTQSVVEKMLWKKEKKTRLELGREAFTKLVWDWKDEYHQRINNAQRLMGGSMDWSREAFTMDENCTRATMEAFCTMHDEGLIYRSDRLVNWCTNLQTALSSLEVENKDIPGRTLLDVPGYERKVAFGEMTYFKYPIEGTDLFVEVATTRPETMLGDTGIAVHPDDKRHAHLVGKYARHPFTNRLLKIVADSYVDPELGTGAVKLTPAHDYNDYQLGKRHGLDFINILNGDGTMNQNAGPSFQGQKRFDCRYQVVEELTKLGLFVKKESHAMTIPLCEKTRDVIEPLMKKQWWVKMADMAAEGLKVVEDGRIKIAPESAEKSYQRWLSGINDWCVSRQLWWGHRIPAYRVVFDNQDTSVEDDDSHWIVGRTLDEAQAKAESAFPGKQFRLEQDPDCLDTWFSSGLWPMAILGWPAKTPDFERFFPTSLLETGWDIMFFWVARMIMLSLKLTGEVPFKEVYCHSLIRDSEGRKMSKSLGNVIDPLDIINGIELEALHAKLRTGNLKETEITRAAKYQKTAFPSGIPECGADALRFTLLSYTTGGGDINFDIKVMAAYRRFCNKVWQASKYVMGRLPENFKPVNTLDVANLSTPEKWILHCMNSAVRDLNAALEAREFSKATQIAHRFFYDELCDVFIEHSKSLLTEGTASEQDNVQQTLYRALDVALRLLHPFMPFITEELWQRLPRTPYENETSTPVSIMLAPFPTPDDSLYFPAEAESYELSLQCTRAIRSLAAEYNIKTGGVAIIKTSDEASNASIAPQLPSIKTLCGKVLADLSLLGPADAVPTGCAVFVLTNNILLLLQVADVISDVDAAIKKLQVKLQKKQVVVTKQKDLIARDGFDKSSEVVQAAEREKLEEANTAVNNYERTIEEFEKLKLKA</sequence>
<evidence type="ECO:0000256" key="12">
    <source>
        <dbReference type="ARBA" id="ARBA00047552"/>
    </source>
</evidence>
<keyword evidence="19" id="KW-1185">Reference proteome</keyword>
<dbReference type="GO" id="GO:0002161">
    <property type="term" value="F:aminoacyl-tRNA deacylase activity"/>
    <property type="evidence" value="ECO:0007669"/>
    <property type="project" value="InterPro"/>
</dbReference>
<dbReference type="PROSITE" id="PS00178">
    <property type="entry name" value="AA_TRNA_LIGASE_I"/>
    <property type="match status" value="1"/>
</dbReference>
<evidence type="ECO:0000313" key="19">
    <source>
        <dbReference type="Proteomes" id="UP000481858"/>
    </source>
</evidence>
<comment type="catalytic activity">
    <reaction evidence="12">
        <text>tRNA(Val) + L-valine + ATP = L-valyl-tRNA(Val) + AMP + diphosphate</text>
        <dbReference type="Rhea" id="RHEA:10704"/>
        <dbReference type="Rhea" id="RHEA-COMP:9672"/>
        <dbReference type="Rhea" id="RHEA-COMP:9708"/>
        <dbReference type="ChEBI" id="CHEBI:30616"/>
        <dbReference type="ChEBI" id="CHEBI:33019"/>
        <dbReference type="ChEBI" id="CHEBI:57762"/>
        <dbReference type="ChEBI" id="CHEBI:78442"/>
        <dbReference type="ChEBI" id="CHEBI:78537"/>
        <dbReference type="ChEBI" id="CHEBI:456215"/>
        <dbReference type="EC" id="6.1.1.9"/>
    </reaction>
</comment>
<reference evidence="18 19" key="1">
    <citation type="submission" date="2019-12" db="EMBL/GenBank/DDBJ databases">
        <title>Draft genome sequence of the ascomycete Xylaria multiplex DSM 110363.</title>
        <authorList>
            <person name="Buettner E."/>
            <person name="Kellner H."/>
        </authorList>
    </citation>
    <scope>NUCLEOTIDE SEQUENCE [LARGE SCALE GENOMIC DNA]</scope>
    <source>
        <strain evidence="18 19">DSM 110363</strain>
    </source>
</reference>
<feature type="domain" description="Aminoacyl-tRNA synthetase class Ia" evidence="16">
    <location>
        <begin position="68"/>
        <end position="690"/>
    </location>
</feature>
<evidence type="ECO:0000256" key="7">
    <source>
        <dbReference type="ARBA" id="ARBA00022840"/>
    </source>
</evidence>
<dbReference type="PANTHER" id="PTHR11946:SF109">
    <property type="entry name" value="VALINE--TRNA LIGASE"/>
    <property type="match status" value="1"/>
</dbReference>
<organism evidence="18 19">
    <name type="scientific">Xylaria multiplex</name>
    <dbReference type="NCBI Taxonomy" id="323545"/>
    <lineage>
        <taxon>Eukaryota</taxon>
        <taxon>Fungi</taxon>
        <taxon>Dikarya</taxon>
        <taxon>Ascomycota</taxon>
        <taxon>Pezizomycotina</taxon>
        <taxon>Sordariomycetes</taxon>
        <taxon>Xylariomycetidae</taxon>
        <taxon>Xylariales</taxon>
        <taxon>Xylariaceae</taxon>
        <taxon>Xylaria</taxon>
    </lineage>
</organism>
<dbReference type="SUPFAM" id="SSF52374">
    <property type="entry name" value="Nucleotidylyl transferase"/>
    <property type="match status" value="1"/>
</dbReference>
<dbReference type="Gene3D" id="1.10.730.10">
    <property type="entry name" value="Isoleucyl-tRNA Synthetase, Domain 1"/>
    <property type="match status" value="1"/>
</dbReference>
<evidence type="ECO:0000256" key="5">
    <source>
        <dbReference type="ARBA" id="ARBA00022598"/>
    </source>
</evidence>
<dbReference type="OrthoDB" id="629407at2759"/>
<dbReference type="GO" id="GO:0005829">
    <property type="term" value="C:cytosol"/>
    <property type="evidence" value="ECO:0007669"/>
    <property type="project" value="TreeGrafter"/>
</dbReference>
<dbReference type="FunFam" id="3.90.740.10:FF:000010">
    <property type="entry name" value="Valine--tRNA ligase"/>
    <property type="match status" value="1"/>
</dbReference>
<dbReference type="InterPro" id="IPR033705">
    <property type="entry name" value="Anticodon_Ia_Val"/>
</dbReference>
<dbReference type="Proteomes" id="UP000481858">
    <property type="component" value="Unassembled WGS sequence"/>
</dbReference>
<dbReference type="AlphaFoldDB" id="A0A7C8IWS5"/>
<dbReference type="InterPro" id="IPR014729">
    <property type="entry name" value="Rossmann-like_a/b/a_fold"/>
</dbReference>
<evidence type="ECO:0000256" key="14">
    <source>
        <dbReference type="SAM" id="Coils"/>
    </source>
</evidence>
<dbReference type="Gene3D" id="3.40.50.620">
    <property type="entry name" value="HUPs"/>
    <property type="match status" value="2"/>
</dbReference>
<evidence type="ECO:0000256" key="4">
    <source>
        <dbReference type="ARBA" id="ARBA00022490"/>
    </source>
</evidence>
<feature type="region of interest" description="Disordered" evidence="15">
    <location>
        <begin position="1"/>
        <end position="45"/>
    </location>
</feature>
<dbReference type="InterPro" id="IPR009008">
    <property type="entry name" value="Val/Leu/Ile-tRNA-synth_edit"/>
</dbReference>
<evidence type="ECO:0000256" key="8">
    <source>
        <dbReference type="ARBA" id="ARBA00022917"/>
    </source>
</evidence>
<dbReference type="SUPFAM" id="SSF50677">
    <property type="entry name" value="ValRS/IleRS/LeuRS editing domain"/>
    <property type="match status" value="1"/>
</dbReference>
<evidence type="ECO:0000256" key="3">
    <source>
        <dbReference type="ARBA" id="ARBA00013169"/>
    </source>
</evidence>
<keyword evidence="8 13" id="KW-0648">Protein biosynthesis</keyword>
<comment type="similarity">
    <text evidence="2 13">Belongs to the class-I aminoacyl-tRNA synthetase family.</text>
</comment>
<feature type="coiled-coil region" evidence="14">
    <location>
        <begin position="990"/>
        <end position="1017"/>
    </location>
</feature>
<dbReference type="InterPro" id="IPR001412">
    <property type="entry name" value="aa-tRNA-synth_I_CS"/>
</dbReference>
<evidence type="ECO:0000256" key="13">
    <source>
        <dbReference type="RuleBase" id="RU363035"/>
    </source>
</evidence>
<dbReference type="InterPro" id="IPR009080">
    <property type="entry name" value="tRNAsynth_Ia_anticodon-bd"/>
</dbReference>
<dbReference type="InterPro" id="IPR002300">
    <property type="entry name" value="aa-tRNA-synth_Ia"/>
</dbReference>
<dbReference type="CDD" id="cd07962">
    <property type="entry name" value="Anticodon_Ia_Val"/>
    <property type="match status" value="1"/>
</dbReference>
<evidence type="ECO:0000256" key="15">
    <source>
        <dbReference type="SAM" id="MobiDB-lite"/>
    </source>
</evidence>
<dbReference type="FunCoup" id="A0A7C8IWS5">
    <property type="interactions" value="1093"/>
</dbReference>
<evidence type="ECO:0000256" key="6">
    <source>
        <dbReference type="ARBA" id="ARBA00022741"/>
    </source>
</evidence>
<dbReference type="HAMAP" id="MF_02004">
    <property type="entry name" value="Val_tRNA_synth_type1"/>
    <property type="match status" value="1"/>
</dbReference>
<keyword evidence="4" id="KW-0963">Cytoplasm</keyword>
<dbReference type="CDD" id="cd00817">
    <property type="entry name" value="ValRS_core"/>
    <property type="match status" value="1"/>
</dbReference>
<dbReference type="EC" id="6.1.1.9" evidence="3"/>
<evidence type="ECO:0000256" key="1">
    <source>
        <dbReference type="ARBA" id="ARBA00004496"/>
    </source>
</evidence>
<dbReference type="NCBIfam" id="TIGR00422">
    <property type="entry name" value="valS"/>
    <property type="match status" value="1"/>
</dbReference>
<dbReference type="EMBL" id="WUBL01000031">
    <property type="protein sequence ID" value="KAF2969804.1"/>
    <property type="molecule type" value="Genomic_DNA"/>
</dbReference>
<dbReference type="GO" id="GO:0004832">
    <property type="term" value="F:valine-tRNA ligase activity"/>
    <property type="evidence" value="ECO:0007669"/>
    <property type="project" value="UniProtKB-EC"/>
</dbReference>
<gene>
    <name evidence="18" type="ORF">GQX73_g3755</name>
</gene>
<evidence type="ECO:0000259" key="17">
    <source>
        <dbReference type="Pfam" id="PF08264"/>
    </source>
</evidence>
<dbReference type="InterPro" id="IPR002303">
    <property type="entry name" value="Valyl-tRNA_ligase"/>
</dbReference>
<dbReference type="Pfam" id="PF00133">
    <property type="entry name" value="tRNA-synt_1"/>
    <property type="match status" value="1"/>
</dbReference>
<dbReference type="FunFam" id="3.40.50.620:FF:000078">
    <property type="entry name" value="Valine--tRNA ligase, mitochondrial"/>
    <property type="match status" value="1"/>
</dbReference>
<dbReference type="PANTHER" id="PTHR11946">
    <property type="entry name" value="VALYL-TRNA SYNTHETASES"/>
    <property type="match status" value="1"/>
</dbReference>
<feature type="domain" description="Methionyl/Valyl/Leucyl/Isoleucyl-tRNA synthetase anticodon-binding" evidence="17">
    <location>
        <begin position="734"/>
        <end position="883"/>
    </location>
</feature>
<evidence type="ECO:0000256" key="2">
    <source>
        <dbReference type="ARBA" id="ARBA00005594"/>
    </source>
</evidence>
<dbReference type="PRINTS" id="PR00986">
    <property type="entry name" value="TRNASYNTHVAL"/>
</dbReference>
<dbReference type="Pfam" id="PF08264">
    <property type="entry name" value="Anticodon_1"/>
    <property type="match status" value="1"/>
</dbReference>
<dbReference type="FunFam" id="3.40.50.620:FF:000020">
    <property type="entry name" value="Valine--tRNA ligase, mitochondrial"/>
    <property type="match status" value="1"/>
</dbReference>
<keyword evidence="10 13" id="KW-0030">Aminoacyl-tRNA synthetase</keyword>
<dbReference type="GO" id="GO:0006438">
    <property type="term" value="P:valyl-tRNA aminoacylation"/>
    <property type="evidence" value="ECO:0007669"/>
    <property type="project" value="InterPro"/>
</dbReference>
<protein>
    <recommendedName>
        <fullName evidence="3">valine--tRNA ligase</fullName>
        <ecNumber evidence="3">6.1.1.9</ecNumber>
    </recommendedName>
    <alternativeName>
        <fullName evidence="11">Valyl-tRNA synthetase</fullName>
    </alternativeName>
</protein>
<dbReference type="GO" id="GO:0005524">
    <property type="term" value="F:ATP binding"/>
    <property type="evidence" value="ECO:0007669"/>
    <property type="project" value="UniProtKB-KW"/>
</dbReference>
<dbReference type="Gene3D" id="3.90.740.10">
    <property type="entry name" value="Valyl/Leucyl/Isoleucyl-tRNA synthetase, editing domain"/>
    <property type="match status" value="1"/>
</dbReference>
<evidence type="ECO:0000313" key="18">
    <source>
        <dbReference type="EMBL" id="KAF2969804.1"/>
    </source>
</evidence>
<dbReference type="NCBIfam" id="NF004349">
    <property type="entry name" value="PRK05729.1"/>
    <property type="match status" value="1"/>
</dbReference>
<keyword evidence="6 13" id="KW-0547">Nucleotide-binding</keyword>
<dbReference type="SUPFAM" id="SSF47323">
    <property type="entry name" value="Anticodon-binding domain of a subclass of class I aminoacyl-tRNA synthetases"/>
    <property type="match status" value="1"/>
</dbReference>
<proteinExistence type="inferred from homology"/>
<evidence type="ECO:0000256" key="11">
    <source>
        <dbReference type="ARBA" id="ARBA00029936"/>
    </source>
</evidence>
<keyword evidence="9 14" id="KW-0175">Coiled coil</keyword>
<keyword evidence="5 13" id="KW-0436">Ligase</keyword>
<evidence type="ECO:0000259" key="16">
    <source>
        <dbReference type="Pfam" id="PF00133"/>
    </source>
</evidence>
<dbReference type="InterPro" id="IPR013155">
    <property type="entry name" value="M/V/L/I-tRNA-synth_anticd-bd"/>
</dbReference>
<evidence type="ECO:0000256" key="9">
    <source>
        <dbReference type="ARBA" id="ARBA00023054"/>
    </source>
</evidence>
<dbReference type="InParanoid" id="A0A7C8IWS5"/>
<comment type="subcellular location">
    <subcellularLocation>
        <location evidence="1">Cytoplasm</location>
    </subcellularLocation>
</comment>
<evidence type="ECO:0000256" key="10">
    <source>
        <dbReference type="ARBA" id="ARBA00023146"/>
    </source>
</evidence>
<dbReference type="FunFam" id="1.10.730.10:FF:000009">
    <property type="entry name" value="Valine--tRNA ligase, mitochondrial"/>
    <property type="match status" value="1"/>
</dbReference>
<name>A0A7C8IWS5_9PEZI</name>
<accession>A0A7C8IWS5</accession>